<sequence>MSGLSKPRNLLLAAGAVGAVVYMVPGNIFHTPATKSVGERWSKGGGSDTHTPAMATPLGSAEQTTPRSNIKAKGPGTPHFENSHGDQIPGQQPTSIGKQWNQAHYGNDKGK</sequence>
<reference evidence="2" key="1">
    <citation type="journal article" date="2020" name="Stud. Mycol.">
        <title>101 Dothideomycetes genomes: a test case for predicting lifestyles and emergence of pathogens.</title>
        <authorList>
            <person name="Haridas S."/>
            <person name="Albert R."/>
            <person name="Binder M."/>
            <person name="Bloem J."/>
            <person name="Labutti K."/>
            <person name="Salamov A."/>
            <person name="Andreopoulos B."/>
            <person name="Baker S."/>
            <person name="Barry K."/>
            <person name="Bills G."/>
            <person name="Bluhm B."/>
            <person name="Cannon C."/>
            <person name="Castanera R."/>
            <person name="Culley D."/>
            <person name="Daum C."/>
            <person name="Ezra D."/>
            <person name="Gonzalez J."/>
            <person name="Henrissat B."/>
            <person name="Kuo A."/>
            <person name="Liang C."/>
            <person name="Lipzen A."/>
            <person name="Lutzoni F."/>
            <person name="Magnuson J."/>
            <person name="Mondo S."/>
            <person name="Nolan M."/>
            <person name="Ohm R."/>
            <person name="Pangilinan J."/>
            <person name="Park H.-J."/>
            <person name="Ramirez L."/>
            <person name="Alfaro M."/>
            <person name="Sun H."/>
            <person name="Tritt A."/>
            <person name="Yoshinaga Y."/>
            <person name="Zwiers L.-H."/>
            <person name="Turgeon B."/>
            <person name="Goodwin S."/>
            <person name="Spatafora J."/>
            <person name="Crous P."/>
            <person name="Grigoriev I."/>
        </authorList>
    </citation>
    <scope>NUCLEOTIDE SEQUENCE</scope>
    <source>
        <strain evidence="2">CBS 113979</strain>
    </source>
</reference>
<name>A0A6G1H3V6_9PEZI</name>
<dbReference type="OrthoDB" id="5373857at2759"/>
<feature type="compositionally biased region" description="Polar residues" evidence="1">
    <location>
        <begin position="89"/>
        <end position="104"/>
    </location>
</feature>
<keyword evidence="3" id="KW-1185">Reference proteome</keyword>
<evidence type="ECO:0000313" key="3">
    <source>
        <dbReference type="Proteomes" id="UP000800041"/>
    </source>
</evidence>
<protein>
    <submittedName>
        <fullName evidence="2">Uncharacterized protein</fullName>
    </submittedName>
</protein>
<dbReference type="AlphaFoldDB" id="A0A6G1H3V6"/>
<organism evidence="2 3">
    <name type="scientific">Aulographum hederae CBS 113979</name>
    <dbReference type="NCBI Taxonomy" id="1176131"/>
    <lineage>
        <taxon>Eukaryota</taxon>
        <taxon>Fungi</taxon>
        <taxon>Dikarya</taxon>
        <taxon>Ascomycota</taxon>
        <taxon>Pezizomycotina</taxon>
        <taxon>Dothideomycetes</taxon>
        <taxon>Pleosporomycetidae</taxon>
        <taxon>Aulographales</taxon>
        <taxon>Aulographaceae</taxon>
    </lineage>
</organism>
<dbReference type="EMBL" id="ML977151">
    <property type="protein sequence ID" value="KAF1987689.1"/>
    <property type="molecule type" value="Genomic_DNA"/>
</dbReference>
<feature type="region of interest" description="Disordered" evidence="1">
    <location>
        <begin position="32"/>
        <end position="111"/>
    </location>
</feature>
<evidence type="ECO:0000256" key="1">
    <source>
        <dbReference type="SAM" id="MobiDB-lite"/>
    </source>
</evidence>
<gene>
    <name evidence="2" type="ORF">K402DRAFT_392493</name>
</gene>
<dbReference type="Proteomes" id="UP000800041">
    <property type="component" value="Unassembled WGS sequence"/>
</dbReference>
<proteinExistence type="predicted"/>
<evidence type="ECO:0000313" key="2">
    <source>
        <dbReference type="EMBL" id="KAF1987689.1"/>
    </source>
</evidence>
<accession>A0A6G1H3V6</accession>